<evidence type="ECO:0000313" key="1">
    <source>
        <dbReference type="EMBL" id="KAJ4943950.1"/>
    </source>
</evidence>
<proteinExistence type="predicted"/>
<organism evidence="1 2">
    <name type="scientific">Protea cynaroides</name>
    <dbReference type="NCBI Taxonomy" id="273540"/>
    <lineage>
        <taxon>Eukaryota</taxon>
        <taxon>Viridiplantae</taxon>
        <taxon>Streptophyta</taxon>
        <taxon>Embryophyta</taxon>
        <taxon>Tracheophyta</taxon>
        <taxon>Spermatophyta</taxon>
        <taxon>Magnoliopsida</taxon>
        <taxon>Proteales</taxon>
        <taxon>Proteaceae</taxon>
        <taxon>Protea</taxon>
    </lineage>
</organism>
<reference evidence="1" key="1">
    <citation type="journal article" date="2023" name="Plant J.">
        <title>The genome of the king protea, Protea cynaroides.</title>
        <authorList>
            <person name="Chang J."/>
            <person name="Duong T.A."/>
            <person name="Schoeman C."/>
            <person name="Ma X."/>
            <person name="Roodt D."/>
            <person name="Barker N."/>
            <person name="Li Z."/>
            <person name="Van de Peer Y."/>
            <person name="Mizrachi E."/>
        </authorList>
    </citation>
    <scope>NUCLEOTIDE SEQUENCE</scope>
    <source>
        <tissue evidence="1">Young leaves</tissue>
    </source>
</reference>
<sequence length="84" mass="8932">MPMLPKHLYKGGKDTPSARVVEMPTKSPVEAAEDCVQGAPPIVVAPRLKGLGLRINGSILRRSQGLIVGLRAEENAAMKEETVG</sequence>
<gene>
    <name evidence="1" type="ORF">NE237_016371</name>
</gene>
<dbReference type="Proteomes" id="UP001141806">
    <property type="component" value="Unassembled WGS sequence"/>
</dbReference>
<dbReference type="AlphaFoldDB" id="A0A9Q0GMY3"/>
<name>A0A9Q0GMY3_9MAGN</name>
<protein>
    <submittedName>
        <fullName evidence="1">Uncharacterized protein</fullName>
    </submittedName>
</protein>
<dbReference type="EMBL" id="JAMYWD010001362">
    <property type="protein sequence ID" value="KAJ4943950.1"/>
    <property type="molecule type" value="Genomic_DNA"/>
</dbReference>
<accession>A0A9Q0GMY3</accession>
<evidence type="ECO:0000313" key="2">
    <source>
        <dbReference type="Proteomes" id="UP001141806"/>
    </source>
</evidence>
<comment type="caution">
    <text evidence="1">The sequence shown here is derived from an EMBL/GenBank/DDBJ whole genome shotgun (WGS) entry which is preliminary data.</text>
</comment>
<keyword evidence="2" id="KW-1185">Reference proteome</keyword>